<name>A0A7W7CHD3_9PSEU</name>
<dbReference type="AlphaFoldDB" id="A0A7W7CHD3"/>
<accession>A0A7W7CHD3</accession>
<gene>
    <name evidence="2" type="ORF">HNR67_005891</name>
</gene>
<keyword evidence="1" id="KW-0472">Membrane</keyword>
<feature type="transmembrane region" description="Helical" evidence="1">
    <location>
        <begin position="136"/>
        <end position="160"/>
    </location>
</feature>
<feature type="transmembrane region" description="Helical" evidence="1">
    <location>
        <begin position="53"/>
        <end position="75"/>
    </location>
</feature>
<keyword evidence="3" id="KW-1185">Reference proteome</keyword>
<protein>
    <submittedName>
        <fullName evidence="2">Uncharacterized protein</fullName>
    </submittedName>
</protein>
<feature type="transmembrane region" description="Helical" evidence="1">
    <location>
        <begin position="87"/>
        <end position="108"/>
    </location>
</feature>
<feature type="transmembrane region" description="Helical" evidence="1">
    <location>
        <begin position="12"/>
        <end position="41"/>
    </location>
</feature>
<keyword evidence="1" id="KW-1133">Transmembrane helix</keyword>
<feature type="transmembrane region" description="Helical" evidence="1">
    <location>
        <begin position="167"/>
        <end position="188"/>
    </location>
</feature>
<sequence>MSGYRPLRFPLPGIFAFVVLLWLAFAVVVGLVLTGIALWGTVTLSVWDNVLQAALWFAFGFTAWLVHTYLPVYLANGITRREYTARVAGFVGVLAVLLAVLATAGYLLEGGVYAIAGWPQAVAPHRYFTAATEVPVVLLTQFLSFGVFSAVGALVGASFYRNAGLGVLSLPVGLAVLVVGNLLAGTWLGSGSGLVLFGPLPLAVSAPTGLALIALVLGGVWLLLRDIPVRTVST</sequence>
<dbReference type="EMBL" id="JACHMH010000001">
    <property type="protein sequence ID" value="MBB4679773.1"/>
    <property type="molecule type" value="Genomic_DNA"/>
</dbReference>
<feature type="transmembrane region" description="Helical" evidence="1">
    <location>
        <begin position="200"/>
        <end position="224"/>
    </location>
</feature>
<evidence type="ECO:0000256" key="1">
    <source>
        <dbReference type="SAM" id="Phobius"/>
    </source>
</evidence>
<evidence type="ECO:0000313" key="3">
    <source>
        <dbReference type="Proteomes" id="UP000533598"/>
    </source>
</evidence>
<dbReference type="RefSeq" id="WP_185005482.1">
    <property type="nucleotide sequence ID" value="NZ_BAAAUI010000001.1"/>
</dbReference>
<comment type="caution">
    <text evidence="2">The sequence shown here is derived from an EMBL/GenBank/DDBJ whole genome shotgun (WGS) entry which is preliminary data.</text>
</comment>
<reference evidence="2 3" key="1">
    <citation type="submission" date="2020-08" db="EMBL/GenBank/DDBJ databases">
        <title>Sequencing the genomes of 1000 actinobacteria strains.</title>
        <authorList>
            <person name="Klenk H.-P."/>
        </authorList>
    </citation>
    <scope>NUCLEOTIDE SEQUENCE [LARGE SCALE GENOMIC DNA]</scope>
    <source>
        <strain evidence="2 3">DSM 44230</strain>
    </source>
</reference>
<organism evidence="2 3">
    <name type="scientific">Crossiella cryophila</name>
    <dbReference type="NCBI Taxonomy" id="43355"/>
    <lineage>
        <taxon>Bacteria</taxon>
        <taxon>Bacillati</taxon>
        <taxon>Actinomycetota</taxon>
        <taxon>Actinomycetes</taxon>
        <taxon>Pseudonocardiales</taxon>
        <taxon>Pseudonocardiaceae</taxon>
        <taxon>Crossiella</taxon>
    </lineage>
</organism>
<keyword evidence="1" id="KW-0812">Transmembrane</keyword>
<evidence type="ECO:0000313" key="2">
    <source>
        <dbReference type="EMBL" id="MBB4679773.1"/>
    </source>
</evidence>
<dbReference type="Proteomes" id="UP000533598">
    <property type="component" value="Unassembled WGS sequence"/>
</dbReference>
<proteinExistence type="predicted"/>